<dbReference type="EMBL" id="KN830047">
    <property type="protein sequence ID" value="KIK73154.1"/>
    <property type="molecule type" value="Genomic_DNA"/>
</dbReference>
<reference evidence="1 2" key="1">
    <citation type="submission" date="2014-04" db="EMBL/GenBank/DDBJ databases">
        <authorList>
            <consortium name="DOE Joint Genome Institute"/>
            <person name="Kuo A."/>
            <person name="Kohler A."/>
            <person name="Jargeat P."/>
            <person name="Nagy L.G."/>
            <person name="Floudas D."/>
            <person name="Copeland A."/>
            <person name="Barry K.W."/>
            <person name="Cichocki N."/>
            <person name="Veneault-Fourrey C."/>
            <person name="LaButti K."/>
            <person name="Lindquist E.A."/>
            <person name="Lipzen A."/>
            <person name="Lundell T."/>
            <person name="Morin E."/>
            <person name="Murat C."/>
            <person name="Sun H."/>
            <person name="Tunlid A."/>
            <person name="Henrissat B."/>
            <person name="Grigoriev I.V."/>
            <person name="Hibbett D.S."/>
            <person name="Martin F."/>
            <person name="Nordberg H.P."/>
            <person name="Cantor M.N."/>
            <person name="Hua S.X."/>
        </authorList>
    </citation>
    <scope>NUCLEOTIDE SEQUENCE [LARGE SCALE GENOMIC DNA]</scope>
    <source>
        <strain evidence="1 2">Ve08.2h10</strain>
    </source>
</reference>
<organism evidence="1 2">
    <name type="scientific">Paxillus rubicundulus Ve08.2h10</name>
    <dbReference type="NCBI Taxonomy" id="930991"/>
    <lineage>
        <taxon>Eukaryota</taxon>
        <taxon>Fungi</taxon>
        <taxon>Dikarya</taxon>
        <taxon>Basidiomycota</taxon>
        <taxon>Agaricomycotina</taxon>
        <taxon>Agaricomycetes</taxon>
        <taxon>Agaricomycetidae</taxon>
        <taxon>Boletales</taxon>
        <taxon>Paxilineae</taxon>
        <taxon>Paxillaceae</taxon>
        <taxon>Paxillus</taxon>
    </lineage>
</organism>
<dbReference type="HOGENOM" id="CLU_1778089_0_0_1"/>
<reference evidence="2" key="2">
    <citation type="submission" date="2015-01" db="EMBL/GenBank/DDBJ databases">
        <title>Evolutionary Origins and Diversification of the Mycorrhizal Mutualists.</title>
        <authorList>
            <consortium name="DOE Joint Genome Institute"/>
            <consortium name="Mycorrhizal Genomics Consortium"/>
            <person name="Kohler A."/>
            <person name="Kuo A."/>
            <person name="Nagy L.G."/>
            <person name="Floudas D."/>
            <person name="Copeland A."/>
            <person name="Barry K.W."/>
            <person name="Cichocki N."/>
            <person name="Veneault-Fourrey C."/>
            <person name="LaButti K."/>
            <person name="Lindquist E.A."/>
            <person name="Lipzen A."/>
            <person name="Lundell T."/>
            <person name="Morin E."/>
            <person name="Murat C."/>
            <person name="Riley R."/>
            <person name="Ohm R."/>
            <person name="Sun H."/>
            <person name="Tunlid A."/>
            <person name="Henrissat B."/>
            <person name="Grigoriev I.V."/>
            <person name="Hibbett D.S."/>
            <person name="Martin F."/>
        </authorList>
    </citation>
    <scope>NUCLEOTIDE SEQUENCE [LARGE SCALE GENOMIC DNA]</scope>
    <source>
        <strain evidence="2">Ve08.2h10</strain>
    </source>
</reference>
<evidence type="ECO:0000313" key="1">
    <source>
        <dbReference type="EMBL" id="KIK73154.1"/>
    </source>
</evidence>
<keyword evidence="2" id="KW-1185">Reference proteome</keyword>
<dbReference type="Proteomes" id="UP000054538">
    <property type="component" value="Unassembled WGS sequence"/>
</dbReference>
<dbReference type="InParanoid" id="A0A0D0D035"/>
<evidence type="ECO:0000313" key="2">
    <source>
        <dbReference type="Proteomes" id="UP000054538"/>
    </source>
</evidence>
<name>A0A0D0D035_9AGAM</name>
<proteinExistence type="predicted"/>
<accession>A0A0D0D035</accession>
<sequence length="146" mass="16197">MRFDEILHGFRAGAATPGRGKAEVRTPGRGKRSWCSSSGVHCILSLQCQCEDEDVQALQEERKKHKSKFVPIPNVPVPTEPVIMAAQAALRKLKNHQFIKMWYWTNDGLDAADCLKANVVDDCLLSLITMAEGLPTSSPRPQHTTN</sequence>
<gene>
    <name evidence="1" type="ORF">PAXRUDRAFT_179130</name>
</gene>
<protein>
    <submittedName>
        <fullName evidence="1">Uncharacterized protein</fullName>
    </submittedName>
</protein>
<dbReference type="OrthoDB" id="2672960at2759"/>
<dbReference type="AlphaFoldDB" id="A0A0D0D035"/>